<feature type="region of interest" description="Disordered" evidence="5">
    <location>
        <begin position="92"/>
        <end position="116"/>
    </location>
</feature>
<keyword evidence="9" id="KW-1185">Reference proteome</keyword>
<evidence type="ECO:0000256" key="1">
    <source>
        <dbReference type="ARBA" id="ARBA00004479"/>
    </source>
</evidence>
<evidence type="ECO:0000256" key="6">
    <source>
        <dbReference type="SAM" id="Phobius"/>
    </source>
</evidence>
<feature type="domain" description="Syndecan/Neurexin" evidence="7">
    <location>
        <begin position="123"/>
        <end position="161"/>
    </location>
</feature>
<dbReference type="EMBL" id="JAPWTJ010001101">
    <property type="protein sequence ID" value="KAJ8973828.1"/>
    <property type="molecule type" value="Genomic_DNA"/>
</dbReference>
<feature type="transmembrane region" description="Helical" evidence="6">
    <location>
        <begin position="123"/>
        <end position="145"/>
    </location>
</feature>
<comment type="subcellular location">
    <subcellularLocation>
        <location evidence="1">Membrane</location>
        <topology evidence="1">Single-pass type I membrane protein</topology>
    </subcellularLocation>
</comment>
<organism evidence="8 9">
    <name type="scientific">Molorchus minor</name>
    <dbReference type="NCBI Taxonomy" id="1323400"/>
    <lineage>
        <taxon>Eukaryota</taxon>
        <taxon>Metazoa</taxon>
        <taxon>Ecdysozoa</taxon>
        <taxon>Arthropoda</taxon>
        <taxon>Hexapoda</taxon>
        <taxon>Insecta</taxon>
        <taxon>Pterygota</taxon>
        <taxon>Neoptera</taxon>
        <taxon>Endopterygota</taxon>
        <taxon>Coleoptera</taxon>
        <taxon>Polyphaga</taxon>
        <taxon>Cucujiformia</taxon>
        <taxon>Chrysomeloidea</taxon>
        <taxon>Cerambycidae</taxon>
        <taxon>Lamiinae</taxon>
        <taxon>Monochamini</taxon>
        <taxon>Molorchus</taxon>
    </lineage>
</organism>
<name>A0ABQ9J759_9CUCU</name>
<keyword evidence="4 6" id="KW-0472">Membrane</keyword>
<evidence type="ECO:0000259" key="7">
    <source>
        <dbReference type="Pfam" id="PF01034"/>
    </source>
</evidence>
<gene>
    <name evidence="8" type="ORF">NQ317_009473</name>
</gene>
<evidence type="ECO:0000256" key="5">
    <source>
        <dbReference type="SAM" id="MobiDB-lite"/>
    </source>
</evidence>
<proteinExistence type="predicted"/>
<evidence type="ECO:0000256" key="3">
    <source>
        <dbReference type="ARBA" id="ARBA00022989"/>
    </source>
</evidence>
<keyword evidence="3 6" id="KW-1133">Transmembrane helix</keyword>
<evidence type="ECO:0000313" key="8">
    <source>
        <dbReference type="EMBL" id="KAJ8973828.1"/>
    </source>
</evidence>
<dbReference type="InterPro" id="IPR027789">
    <property type="entry name" value="Syndecan/Neurexin_dom"/>
</dbReference>
<sequence>MDLFSDLIFTNIVPSDNTSMKPTEEGSTLSNHQTTSLDLATTVISNGSEIDDGSTTVQHISKLDTTTLHIPTTEATGTTEKYIVPSVTQYSPKTRPIDFPDYPRPAPPSKPPERVSSETSETVALIIGIIAGALIAVVLIILVILKFKSRDDRSFKVDDGKGFQQGPNAALLGNINTNGQTQYQLNGALRNGDKNNMMQKSKKRDSKDIKEWYV</sequence>
<comment type="caution">
    <text evidence="8">The sequence shown here is derived from an EMBL/GenBank/DDBJ whole genome shotgun (WGS) entry which is preliminary data.</text>
</comment>
<dbReference type="Proteomes" id="UP001162164">
    <property type="component" value="Unassembled WGS sequence"/>
</dbReference>
<reference evidence="8" key="1">
    <citation type="journal article" date="2023" name="Insect Mol. Biol.">
        <title>Genome sequencing provides insights into the evolution of gene families encoding plant cell wall-degrading enzymes in longhorned beetles.</title>
        <authorList>
            <person name="Shin N.R."/>
            <person name="Okamura Y."/>
            <person name="Kirsch R."/>
            <person name="Pauchet Y."/>
        </authorList>
    </citation>
    <scope>NUCLEOTIDE SEQUENCE</scope>
    <source>
        <tissue evidence="8">Midgut</tissue>
    </source>
</reference>
<evidence type="ECO:0000256" key="4">
    <source>
        <dbReference type="ARBA" id="ARBA00023136"/>
    </source>
</evidence>
<feature type="compositionally biased region" description="Basic and acidic residues" evidence="5">
    <location>
        <begin position="205"/>
        <end position="214"/>
    </location>
</feature>
<protein>
    <recommendedName>
        <fullName evidence="7">Syndecan/Neurexin domain-containing protein</fullName>
    </recommendedName>
</protein>
<evidence type="ECO:0000256" key="2">
    <source>
        <dbReference type="ARBA" id="ARBA00022692"/>
    </source>
</evidence>
<accession>A0ABQ9J759</accession>
<keyword evidence="2 6" id="KW-0812">Transmembrane</keyword>
<dbReference type="Pfam" id="PF01034">
    <property type="entry name" value="Syndecan"/>
    <property type="match status" value="1"/>
</dbReference>
<evidence type="ECO:0000313" key="9">
    <source>
        <dbReference type="Proteomes" id="UP001162164"/>
    </source>
</evidence>
<feature type="region of interest" description="Disordered" evidence="5">
    <location>
        <begin position="188"/>
        <end position="214"/>
    </location>
</feature>